<dbReference type="STRING" id="29563.SAMN02983006_01400"/>
<dbReference type="EMBL" id="FOTI01000016">
    <property type="protein sequence ID" value="SFL52594.1"/>
    <property type="molecule type" value="Genomic_DNA"/>
</dbReference>
<dbReference type="GO" id="GO:0016491">
    <property type="term" value="F:oxidoreductase activity"/>
    <property type="evidence" value="ECO:0007669"/>
    <property type="project" value="InterPro"/>
</dbReference>
<proteinExistence type="predicted"/>
<feature type="domain" description="NADP-dependent oxidoreductase" evidence="1">
    <location>
        <begin position="16"/>
        <end position="256"/>
    </location>
</feature>
<dbReference type="RefSeq" id="WP_089861390.1">
    <property type="nucleotide sequence ID" value="NZ_FOTI01000016.1"/>
</dbReference>
<reference evidence="2 3" key="1">
    <citation type="submission" date="2016-10" db="EMBL/GenBank/DDBJ databases">
        <authorList>
            <person name="de Groot N.N."/>
        </authorList>
    </citation>
    <scope>NUCLEOTIDE SEQUENCE [LARGE SCALE GENOMIC DNA]</scope>
    <source>
        <strain evidence="2 3">ATCC 51327</strain>
    </source>
</reference>
<dbReference type="PANTHER" id="PTHR43312">
    <property type="entry name" value="D-THREO-ALDOSE 1-DEHYDROGENASE"/>
    <property type="match status" value="1"/>
</dbReference>
<gene>
    <name evidence="2" type="ORF">SAMN02983006_01400</name>
</gene>
<accession>A0A1I4IE85</accession>
<dbReference type="InterPro" id="IPR036812">
    <property type="entry name" value="NAD(P)_OxRdtase_dom_sf"/>
</dbReference>
<dbReference type="Gene3D" id="3.20.20.100">
    <property type="entry name" value="NADP-dependent oxidoreductase domain"/>
    <property type="match status" value="1"/>
</dbReference>
<protein>
    <submittedName>
        <fullName evidence="2">Aldo/keto reductase family protein</fullName>
    </submittedName>
</protein>
<dbReference type="Pfam" id="PF00248">
    <property type="entry name" value="Aldo_ket_red"/>
    <property type="match status" value="1"/>
</dbReference>
<dbReference type="InterPro" id="IPR053135">
    <property type="entry name" value="AKR2_Oxidoreductase"/>
</dbReference>
<dbReference type="InterPro" id="IPR023210">
    <property type="entry name" value="NADP_OxRdtase_dom"/>
</dbReference>
<evidence type="ECO:0000259" key="1">
    <source>
        <dbReference type="Pfam" id="PF00248"/>
    </source>
</evidence>
<dbReference type="AlphaFoldDB" id="A0A1I4IE85"/>
<dbReference type="SUPFAM" id="SSF51430">
    <property type="entry name" value="NAD(P)-linked oxidoreductase"/>
    <property type="match status" value="1"/>
</dbReference>
<name>A0A1I4IE85_9FIRM</name>
<sequence>MRYRKLGKTGLKVSELAFGGIMLMDNERKQAEQIVAESIEAGINFFDVGPTYGNAQQVLGSVLSPYRKQIILANKTEPGQNKKQVRKDIENSLKLLKTDYFDLYQLHEVTDRKSLNKALSPGGALEAIQEAQQEGLIKNIGFSAHQEWAALQLMDSYDFATVMFPINWNYWLSYQQGAEVIKKAQLKEMGIIAIKSLAQRRWQEGKKENYHTWYKPIYDNPELAELALKFTLSQPVATAVSPGDSRMLRLALSLYKENQKRLQISQSELDQLKEMINDYGGQLYPIPD</sequence>
<keyword evidence="3" id="KW-1185">Reference proteome</keyword>
<dbReference type="PRINTS" id="PR00069">
    <property type="entry name" value="ALDKETRDTASE"/>
</dbReference>
<organism evidence="2 3">
    <name type="scientific">Halanaerobium salsuginis</name>
    <dbReference type="NCBI Taxonomy" id="29563"/>
    <lineage>
        <taxon>Bacteria</taxon>
        <taxon>Bacillati</taxon>
        <taxon>Bacillota</taxon>
        <taxon>Clostridia</taxon>
        <taxon>Halanaerobiales</taxon>
        <taxon>Halanaerobiaceae</taxon>
        <taxon>Halanaerobium</taxon>
    </lineage>
</organism>
<dbReference type="Proteomes" id="UP000199006">
    <property type="component" value="Unassembled WGS sequence"/>
</dbReference>
<evidence type="ECO:0000313" key="3">
    <source>
        <dbReference type="Proteomes" id="UP000199006"/>
    </source>
</evidence>
<dbReference type="CDD" id="cd19100">
    <property type="entry name" value="AKR_unchar"/>
    <property type="match status" value="1"/>
</dbReference>
<dbReference type="OrthoDB" id="9773828at2"/>
<dbReference type="InterPro" id="IPR020471">
    <property type="entry name" value="AKR"/>
</dbReference>
<dbReference type="PANTHER" id="PTHR43312:SF1">
    <property type="entry name" value="NADP-DEPENDENT OXIDOREDUCTASE DOMAIN-CONTAINING PROTEIN"/>
    <property type="match status" value="1"/>
</dbReference>
<evidence type="ECO:0000313" key="2">
    <source>
        <dbReference type="EMBL" id="SFL52594.1"/>
    </source>
</evidence>